<reference evidence="2" key="1">
    <citation type="submission" date="2020-09" db="EMBL/GenBank/DDBJ databases">
        <title>A novel bacterium of genus Paenibacillus, isolated from South China Sea.</title>
        <authorList>
            <person name="Huang H."/>
            <person name="Mo K."/>
            <person name="Hu Y."/>
        </authorList>
    </citation>
    <scope>NUCLEOTIDE SEQUENCE</scope>
    <source>
        <strain evidence="2">IB182496</strain>
    </source>
</reference>
<dbReference type="AlphaFoldDB" id="A0A927BQJ3"/>
<dbReference type="RefSeq" id="WP_190913774.1">
    <property type="nucleotide sequence ID" value="NZ_JACXIZ010000003.1"/>
</dbReference>
<organism evidence="2 3">
    <name type="scientific">Paenibacillus sabuli</name>
    <dbReference type="NCBI Taxonomy" id="2772509"/>
    <lineage>
        <taxon>Bacteria</taxon>
        <taxon>Bacillati</taxon>
        <taxon>Bacillota</taxon>
        <taxon>Bacilli</taxon>
        <taxon>Bacillales</taxon>
        <taxon>Paenibacillaceae</taxon>
        <taxon>Paenibacillus</taxon>
    </lineage>
</organism>
<proteinExistence type="predicted"/>
<keyword evidence="3" id="KW-1185">Reference proteome</keyword>
<evidence type="ECO:0000259" key="1">
    <source>
        <dbReference type="Pfam" id="PF11181"/>
    </source>
</evidence>
<dbReference type="Pfam" id="PF11181">
    <property type="entry name" value="YflT"/>
    <property type="match status" value="1"/>
</dbReference>
<evidence type="ECO:0000313" key="3">
    <source>
        <dbReference type="Proteomes" id="UP000621560"/>
    </source>
</evidence>
<accession>A0A927BQJ3</accession>
<feature type="domain" description="General stress protein 17M-like" evidence="1">
    <location>
        <begin position="4"/>
        <end position="94"/>
    </location>
</feature>
<name>A0A927BQJ3_9BACL</name>
<sequence length="108" mass="11973">MHNSVQVLDSGAAAIDAVRDLSQRGYTHDDIWVLAHKGDRFRSTVDLGRSSRLGVAAEGFFNCMARLDRYDGNQELHERLLELGMAADEAERFSRQGRGQLLIVASLA</sequence>
<dbReference type="InterPro" id="IPR025889">
    <property type="entry name" value="GSP17M-like_dom"/>
</dbReference>
<dbReference type="EMBL" id="JACXIZ010000003">
    <property type="protein sequence ID" value="MBD2843714.1"/>
    <property type="molecule type" value="Genomic_DNA"/>
</dbReference>
<gene>
    <name evidence="2" type="ORF">IDH44_00805</name>
</gene>
<comment type="caution">
    <text evidence="2">The sequence shown here is derived from an EMBL/GenBank/DDBJ whole genome shotgun (WGS) entry which is preliminary data.</text>
</comment>
<dbReference type="Proteomes" id="UP000621560">
    <property type="component" value="Unassembled WGS sequence"/>
</dbReference>
<protein>
    <submittedName>
        <fullName evidence="2">General stress protein</fullName>
    </submittedName>
</protein>
<evidence type="ECO:0000313" key="2">
    <source>
        <dbReference type="EMBL" id="MBD2843714.1"/>
    </source>
</evidence>